<reference evidence="1" key="1">
    <citation type="submission" date="2019-08" db="EMBL/GenBank/DDBJ databases">
        <authorList>
            <person name="Kucharzyk K."/>
            <person name="Murdoch R.W."/>
            <person name="Higgins S."/>
            <person name="Loffler F."/>
        </authorList>
    </citation>
    <scope>NUCLEOTIDE SEQUENCE</scope>
</reference>
<evidence type="ECO:0000313" key="1">
    <source>
        <dbReference type="EMBL" id="MPN53132.1"/>
    </source>
</evidence>
<protein>
    <submittedName>
        <fullName evidence="1">Uncharacterized protein</fullName>
    </submittedName>
</protein>
<dbReference type="AlphaFoldDB" id="A0A645IQG7"/>
<dbReference type="EMBL" id="VSSQ01119948">
    <property type="protein sequence ID" value="MPN53132.1"/>
    <property type="molecule type" value="Genomic_DNA"/>
</dbReference>
<gene>
    <name evidence="1" type="ORF">SDC9_200796</name>
</gene>
<comment type="caution">
    <text evidence="1">The sequence shown here is derived from an EMBL/GenBank/DDBJ whole genome shotgun (WGS) entry which is preliminary data.</text>
</comment>
<name>A0A645IQG7_9ZZZZ</name>
<sequence length="107" mass="11892">MMFVCILLDIKDFLFAVQPSVRPSVGIVQLCSFAGDASKLGPPFKRNAPALVIGKVPMKTVEMEQGSNINEFFQEVRGELMPAAVEHESTPHKFWLVLYLATRQLIG</sequence>
<organism evidence="1">
    <name type="scientific">bioreactor metagenome</name>
    <dbReference type="NCBI Taxonomy" id="1076179"/>
    <lineage>
        <taxon>unclassified sequences</taxon>
        <taxon>metagenomes</taxon>
        <taxon>ecological metagenomes</taxon>
    </lineage>
</organism>
<proteinExistence type="predicted"/>
<accession>A0A645IQG7</accession>